<dbReference type="AlphaFoldDB" id="A0A091APP5"/>
<dbReference type="Gene3D" id="2.40.160.20">
    <property type="match status" value="1"/>
</dbReference>
<comment type="subcellular location">
    <subcellularLocation>
        <location evidence="1">Membrane</location>
    </subcellularLocation>
</comment>
<accession>A0A091APP5</accession>
<reference evidence="6 7" key="1">
    <citation type="submission" date="2013-09" db="EMBL/GenBank/DDBJ databases">
        <title>Genome sequencing of Arenimonas oryziterrae.</title>
        <authorList>
            <person name="Chen F."/>
            <person name="Wang G."/>
        </authorList>
    </citation>
    <scope>NUCLEOTIDE SEQUENCE [LARGE SCALE GENOMIC DNA]</scope>
    <source>
        <strain evidence="6 7">YC6267</strain>
    </source>
</reference>
<dbReference type="PANTHER" id="PTHR34001">
    <property type="entry name" value="BLL7405 PROTEIN"/>
    <property type="match status" value="1"/>
</dbReference>
<dbReference type="RefSeq" id="WP_022968051.1">
    <property type="nucleotide sequence ID" value="NZ_ATVD01000001.1"/>
</dbReference>
<comment type="caution">
    <text evidence="6">The sequence shown here is derived from an EMBL/GenBank/DDBJ whole genome shotgun (WGS) entry which is preliminary data.</text>
</comment>
<dbReference type="InterPro" id="IPR027385">
    <property type="entry name" value="Beta-barrel_OMP"/>
</dbReference>
<dbReference type="eggNOG" id="COG3637">
    <property type="taxonomic scope" value="Bacteria"/>
</dbReference>
<evidence type="ECO:0000256" key="1">
    <source>
        <dbReference type="ARBA" id="ARBA00004370"/>
    </source>
</evidence>
<dbReference type="OrthoDB" id="9815357at2"/>
<dbReference type="STRING" id="1121015.GCA_000420545_00391"/>
<keyword evidence="7" id="KW-1185">Reference proteome</keyword>
<dbReference type="InterPro" id="IPR051692">
    <property type="entry name" value="OMP-like"/>
</dbReference>
<evidence type="ECO:0000259" key="5">
    <source>
        <dbReference type="Pfam" id="PF13505"/>
    </source>
</evidence>
<dbReference type="GO" id="GO:0016020">
    <property type="term" value="C:membrane"/>
    <property type="evidence" value="ECO:0007669"/>
    <property type="project" value="UniProtKB-SubCell"/>
</dbReference>
<dbReference type="SUPFAM" id="SSF56925">
    <property type="entry name" value="OMPA-like"/>
    <property type="match status" value="1"/>
</dbReference>
<dbReference type="InterPro" id="IPR011250">
    <property type="entry name" value="OMP/PagP_B-barrel"/>
</dbReference>
<evidence type="ECO:0000313" key="7">
    <source>
        <dbReference type="Proteomes" id="UP000029385"/>
    </source>
</evidence>
<keyword evidence="3" id="KW-0472">Membrane</keyword>
<keyword evidence="2 4" id="KW-0732">Signal</keyword>
<dbReference type="PATRIC" id="fig|1121015.4.peg.2788"/>
<name>A0A091APP5_9GAMM</name>
<proteinExistence type="predicted"/>
<gene>
    <name evidence="6" type="ORF">N789_05615</name>
</gene>
<dbReference type="Proteomes" id="UP000029385">
    <property type="component" value="Unassembled WGS sequence"/>
</dbReference>
<dbReference type="PANTHER" id="PTHR34001:SF3">
    <property type="entry name" value="BLL7405 PROTEIN"/>
    <property type="match status" value="1"/>
</dbReference>
<evidence type="ECO:0000313" key="6">
    <source>
        <dbReference type="EMBL" id="KFN41351.1"/>
    </source>
</evidence>
<evidence type="ECO:0000256" key="2">
    <source>
        <dbReference type="ARBA" id="ARBA00022729"/>
    </source>
</evidence>
<protein>
    <recommendedName>
        <fullName evidence="5">Outer membrane protein beta-barrel domain-containing protein</fullName>
    </recommendedName>
</protein>
<feature type="chain" id="PRO_5001870777" description="Outer membrane protein beta-barrel domain-containing protein" evidence="4">
    <location>
        <begin position="23"/>
        <end position="254"/>
    </location>
</feature>
<evidence type="ECO:0000256" key="3">
    <source>
        <dbReference type="ARBA" id="ARBA00023136"/>
    </source>
</evidence>
<feature type="domain" description="Outer membrane protein beta-barrel" evidence="5">
    <location>
        <begin position="10"/>
        <end position="254"/>
    </location>
</feature>
<evidence type="ECO:0000256" key="4">
    <source>
        <dbReference type="SAM" id="SignalP"/>
    </source>
</evidence>
<sequence length="254" mass="27206">MNVRQITLAIALYAVASGAAFAQATDWSGFYVGGNLGHARGSSDRIVSPDYSATGYFSASSTPAIAASSVGSVDPNGITFGVAGGYNHQNGAMVFGFEIDVNSLNGDDSRSATGTYPCCAPTAYTVNETTEISRLMSARFRLGYAHNQSLFYVTAGHARTKIEMRDTFTDTFASATESFSGSRTKGAFIYGLGYEHDLKNQWSIKAEYLRADFGTVTGTSTNLNAIATPFPSNVFHHSAGLDLDVFRIGFNYRF</sequence>
<dbReference type="Pfam" id="PF13505">
    <property type="entry name" value="OMP_b-brl"/>
    <property type="match status" value="1"/>
</dbReference>
<dbReference type="EMBL" id="AVCI01000045">
    <property type="protein sequence ID" value="KFN41351.1"/>
    <property type="molecule type" value="Genomic_DNA"/>
</dbReference>
<organism evidence="6 7">
    <name type="scientific">Arenimonas oryziterrae DSM 21050 = YC6267</name>
    <dbReference type="NCBI Taxonomy" id="1121015"/>
    <lineage>
        <taxon>Bacteria</taxon>
        <taxon>Pseudomonadati</taxon>
        <taxon>Pseudomonadota</taxon>
        <taxon>Gammaproteobacteria</taxon>
        <taxon>Lysobacterales</taxon>
        <taxon>Lysobacteraceae</taxon>
        <taxon>Arenimonas</taxon>
    </lineage>
</organism>
<feature type="signal peptide" evidence="4">
    <location>
        <begin position="1"/>
        <end position="22"/>
    </location>
</feature>